<name>A0A7W8DP64_9BACT</name>
<keyword evidence="3" id="KW-1185">Reference proteome</keyword>
<dbReference type="AlphaFoldDB" id="A0A7W8DP64"/>
<evidence type="ECO:0000313" key="2">
    <source>
        <dbReference type="EMBL" id="MBB5037113.1"/>
    </source>
</evidence>
<sequence length="167" mass="17100">MKSSSPFLSLWLLLVAFFIALNPMQSATAADVTITAANLTPGANAQYRYGKAGVAITAGQLIYLDVSDNTWKLTDSNSATAAARDVDGLAATTSGTGQPVTIITADDDLTLGGTVVNGTIYVASANPGAIAPAADLTTGWRPIVIAVAKSTTKILFRAEGLRSPTAL</sequence>
<dbReference type="EMBL" id="JACHIF010000002">
    <property type="protein sequence ID" value="MBB5037113.1"/>
    <property type="molecule type" value="Genomic_DNA"/>
</dbReference>
<dbReference type="RefSeq" id="WP_184206680.1">
    <property type="nucleotide sequence ID" value="NZ_JACHIF010000002.1"/>
</dbReference>
<dbReference type="Proteomes" id="UP000534294">
    <property type="component" value="Unassembled WGS sequence"/>
</dbReference>
<feature type="chain" id="PRO_5030517907" evidence="1">
    <location>
        <begin position="30"/>
        <end position="167"/>
    </location>
</feature>
<proteinExistence type="predicted"/>
<feature type="signal peptide" evidence="1">
    <location>
        <begin position="1"/>
        <end position="29"/>
    </location>
</feature>
<organism evidence="2 3">
    <name type="scientific">Prosthecobacter dejongeii</name>
    <dbReference type="NCBI Taxonomy" id="48465"/>
    <lineage>
        <taxon>Bacteria</taxon>
        <taxon>Pseudomonadati</taxon>
        <taxon>Verrucomicrobiota</taxon>
        <taxon>Verrucomicrobiia</taxon>
        <taxon>Verrucomicrobiales</taxon>
        <taxon>Verrucomicrobiaceae</taxon>
        <taxon>Prosthecobacter</taxon>
    </lineage>
</organism>
<protein>
    <submittedName>
        <fullName evidence="2">Uncharacterized protein</fullName>
    </submittedName>
</protein>
<gene>
    <name evidence="2" type="ORF">HNQ64_001355</name>
</gene>
<keyword evidence="1" id="KW-0732">Signal</keyword>
<evidence type="ECO:0000313" key="3">
    <source>
        <dbReference type="Proteomes" id="UP000534294"/>
    </source>
</evidence>
<evidence type="ECO:0000256" key="1">
    <source>
        <dbReference type="SAM" id="SignalP"/>
    </source>
</evidence>
<accession>A0A7W8DP64</accession>
<comment type="caution">
    <text evidence="2">The sequence shown here is derived from an EMBL/GenBank/DDBJ whole genome shotgun (WGS) entry which is preliminary data.</text>
</comment>
<reference evidence="2 3" key="1">
    <citation type="submission" date="2020-08" db="EMBL/GenBank/DDBJ databases">
        <title>Genomic Encyclopedia of Type Strains, Phase IV (KMG-IV): sequencing the most valuable type-strain genomes for metagenomic binning, comparative biology and taxonomic classification.</title>
        <authorList>
            <person name="Goeker M."/>
        </authorList>
    </citation>
    <scope>NUCLEOTIDE SEQUENCE [LARGE SCALE GENOMIC DNA]</scope>
    <source>
        <strain evidence="2 3">DSM 12251</strain>
    </source>
</reference>